<dbReference type="Proteomes" id="UP000077856">
    <property type="component" value="Plasmid pBO1"/>
</dbReference>
<evidence type="ECO:0000259" key="2">
    <source>
        <dbReference type="PROSITE" id="PS51756"/>
    </source>
</evidence>
<evidence type="ECO:0000256" key="1">
    <source>
        <dbReference type="ARBA" id="ARBA00034117"/>
    </source>
</evidence>
<dbReference type="eggNOG" id="COG5444">
    <property type="taxonomic scope" value="Bacteria"/>
</dbReference>
<gene>
    <name evidence="3" type="ORF">A361_28925</name>
</gene>
<organism evidence="3 4">
    <name type="scientific">Cytobacillus oceanisediminis 2691</name>
    <dbReference type="NCBI Taxonomy" id="1196031"/>
    <lineage>
        <taxon>Bacteria</taxon>
        <taxon>Bacillati</taxon>
        <taxon>Bacillota</taxon>
        <taxon>Bacilli</taxon>
        <taxon>Bacillales</taxon>
        <taxon>Bacillaceae</taxon>
        <taxon>Cytobacillus</taxon>
    </lineage>
</organism>
<dbReference type="PROSITE" id="PS51756">
    <property type="entry name" value="LXG"/>
    <property type="match status" value="1"/>
</dbReference>
<keyword evidence="3" id="KW-0614">Plasmid</keyword>
<dbReference type="EMBL" id="CP015507">
    <property type="protein sequence ID" value="AND43187.1"/>
    <property type="molecule type" value="Genomic_DNA"/>
</dbReference>
<dbReference type="KEGG" id="bon:A361_28925"/>
<reference evidence="3 4" key="1">
    <citation type="submission" date="2016-04" db="EMBL/GenBank/DDBJ databases">
        <title>Complete genome sequence of Bacillus oceanisediminis strain 2691.</title>
        <authorList>
            <person name="Jeong H."/>
            <person name="Kim H.J."/>
            <person name="Lee D.-W."/>
        </authorList>
    </citation>
    <scope>NUCLEOTIDE SEQUENCE [LARGE SCALE GENOMIC DNA]</scope>
    <source>
        <strain evidence="3 4">2691</strain>
        <plasmid evidence="4">pbo1</plasmid>
    </source>
</reference>
<dbReference type="Pfam" id="PF04740">
    <property type="entry name" value="LXG"/>
    <property type="match status" value="1"/>
</dbReference>
<accession>A0A160MI35</accession>
<dbReference type="InterPro" id="IPR006829">
    <property type="entry name" value="LXG_dom"/>
</dbReference>
<comment type="similarity">
    <text evidence="1">In the N-terminal section; belongs to the LXG family.</text>
</comment>
<evidence type="ECO:0000313" key="4">
    <source>
        <dbReference type="Proteomes" id="UP000077856"/>
    </source>
</evidence>
<evidence type="ECO:0000313" key="3">
    <source>
        <dbReference type="EMBL" id="AND43187.1"/>
    </source>
</evidence>
<protein>
    <recommendedName>
        <fullName evidence="2">LXG domain-containing protein</fullName>
    </recommendedName>
</protein>
<dbReference type="AlphaFoldDB" id="A0A160MI35"/>
<proteinExistence type="inferred from homology"/>
<feature type="domain" description="LXG" evidence="2">
    <location>
        <begin position="1"/>
        <end position="240"/>
    </location>
</feature>
<sequence>MKVLDVKDLLLGIQHTSNQLNILKNQIKHVQMAIKEFIVSHEDSFKGDGGRSIINFYQESHLPFLLFFESWIEDYQSYLNSLENTINDFESSPAGFIRQEFLENELQLGLRNTLQITSELTKEANEVIKTVSDIVPLPLLEDNRFIQASMHAQDSSRGTVEKLEAFDHRETAALDPLLKNLDNMEEYIKKWLACSKAATYLWPIISQELLIGRISMMKYRILVHKGSKVSFKIWLKEPLRGLLKL</sequence>
<geneLocation type="plasmid" evidence="4">
    <name>pbo1</name>
</geneLocation>
<dbReference type="RefSeq" id="WP_051005530.1">
    <property type="nucleotide sequence ID" value="NZ_CP015507.1"/>
</dbReference>
<name>A0A160MI35_9BACI</name>